<feature type="domain" description="Aminotransferase class I/classII large" evidence="6">
    <location>
        <begin position="47"/>
        <end position="383"/>
    </location>
</feature>
<dbReference type="PANTHER" id="PTHR43525:SF1">
    <property type="entry name" value="PROTEIN MALY"/>
    <property type="match status" value="1"/>
</dbReference>
<name>A0A7Z7LE42_9BACT</name>
<reference evidence="7 8" key="1">
    <citation type="submission" date="2017-01" db="EMBL/GenBank/DDBJ databases">
        <authorList>
            <person name="Erauso G."/>
        </authorList>
    </citation>
    <scope>NUCLEOTIDE SEQUENCE [LARGE SCALE GENOMIC DNA]</scope>
    <source>
        <strain evidence="7">MESINF1</strain>
    </source>
</reference>
<comment type="similarity">
    <text evidence="5">Belongs to the class-II pyridoxal-phosphate-dependent aminotransferase family. MalY/PatB cystathionine beta-lyase subfamily.</text>
</comment>
<dbReference type="Gene3D" id="3.40.640.10">
    <property type="entry name" value="Type I PLP-dependent aspartate aminotransferase-like (Major domain)"/>
    <property type="match status" value="1"/>
</dbReference>
<keyword evidence="8" id="KW-1185">Reference proteome</keyword>
<evidence type="ECO:0000313" key="8">
    <source>
        <dbReference type="Proteomes" id="UP000250796"/>
    </source>
</evidence>
<dbReference type="EMBL" id="LS974202">
    <property type="protein sequence ID" value="SSC12396.1"/>
    <property type="molecule type" value="Genomic_DNA"/>
</dbReference>
<dbReference type="NCBIfam" id="TIGR04350">
    <property type="entry name" value="C_S_lyase_PatB"/>
    <property type="match status" value="1"/>
</dbReference>
<dbReference type="Proteomes" id="UP000250796">
    <property type="component" value="Chromosome MESINF"/>
</dbReference>
<dbReference type="RefSeq" id="WP_169698730.1">
    <property type="nucleotide sequence ID" value="NZ_LS974202.1"/>
</dbReference>
<dbReference type="CDD" id="cd00609">
    <property type="entry name" value="AAT_like"/>
    <property type="match status" value="1"/>
</dbReference>
<dbReference type="InterPro" id="IPR015424">
    <property type="entry name" value="PyrdxlP-dep_Trfase"/>
</dbReference>
<dbReference type="AlphaFoldDB" id="A0A7Z7LE42"/>
<evidence type="ECO:0000256" key="4">
    <source>
        <dbReference type="ARBA" id="ARBA00023239"/>
    </source>
</evidence>
<dbReference type="KEGG" id="minf:MESINF_0947"/>
<evidence type="ECO:0000259" key="6">
    <source>
        <dbReference type="Pfam" id="PF00155"/>
    </source>
</evidence>
<dbReference type="InterPro" id="IPR015422">
    <property type="entry name" value="PyrdxlP-dep_Trfase_small"/>
</dbReference>
<dbReference type="EC" id="4.4.1.13" evidence="2"/>
<dbReference type="Gene3D" id="3.90.1150.10">
    <property type="entry name" value="Aspartate Aminotransferase, domain 1"/>
    <property type="match status" value="1"/>
</dbReference>
<dbReference type="InterPro" id="IPR027619">
    <property type="entry name" value="C-S_lyase_PatB-like"/>
</dbReference>
<dbReference type="PANTHER" id="PTHR43525">
    <property type="entry name" value="PROTEIN MALY"/>
    <property type="match status" value="1"/>
</dbReference>
<dbReference type="Pfam" id="PF00155">
    <property type="entry name" value="Aminotran_1_2"/>
    <property type="match status" value="1"/>
</dbReference>
<protein>
    <recommendedName>
        <fullName evidence="2">cysteine-S-conjugate beta-lyase</fullName>
        <ecNumber evidence="2">4.4.1.13</ecNumber>
    </recommendedName>
</protein>
<keyword evidence="4 7" id="KW-0456">Lyase</keyword>
<proteinExistence type="inferred from homology"/>
<organism evidence="7 8">
    <name type="scientific">Mesotoga infera</name>
    <dbReference type="NCBI Taxonomy" id="1236046"/>
    <lineage>
        <taxon>Bacteria</taxon>
        <taxon>Thermotogati</taxon>
        <taxon>Thermotogota</taxon>
        <taxon>Thermotogae</taxon>
        <taxon>Kosmotogales</taxon>
        <taxon>Kosmotogaceae</taxon>
        <taxon>Mesotoga</taxon>
    </lineage>
</organism>
<dbReference type="GO" id="GO:0030170">
    <property type="term" value="F:pyridoxal phosphate binding"/>
    <property type="evidence" value="ECO:0007669"/>
    <property type="project" value="InterPro"/>
</dbReference>
<comment type="cofactor">
    <cofactor evidence="1">
        <name>pyridoxal 5'-phosphate</name>
        <dbReference type="ChEBI" id="CHEBI:597326"/>
    </cofactor>
</comment>
<dbReference type="InterPro" id="IPR004839">
    <property type="entry name" value="Aminotransferase_I/II_large"/>
</dbReference>
<dbReference type="InterPro" id="IPR015421">
    <property type="entry name" value="PyrdxlP-dep_Trfase_major"/>
</dbReference>
<dbReference type="InterPro" id="IPR051798">
    <property type="entry name" value="Class-II_PLP-Dep_Aminotrans"/>
</dbReference>
<dbReference type="SUPFAM" id="SSF53383">
    <property type="entry name" value="PLP-dependent transferases"/>
    <property type="match status" value="1"/>
</dbReference>
<evidence type="ECO:0000313" key="7">
    <source>
        <dbReference type="EMBL" id="SSC12396.1"/>
    </source>
</evidence>
<evidence type="ECO:0000256" key="1">
    <source>
        <dbReference type="ARBA" id="ARBA00001933"/>
    </source>
</evidence>
<evidence type="ECO:0000256" key="3">
    <source>
        <dbReference type="ARBA" id="ARBA00022898"/>
    </source>
</evidence>
<keyword evidence="3" id="KW-0663">Pyridoxal phosphate</keyword>
<evidence type="ECO:0000256" key="5">
    <source>
        <dbReference type="ARBA" id="ARBA00037974"/>
    </source>
</evidence>
<dbReference type="GO" id="GO:0047804">
    <property type="term" value="F:cysteine-S-conjugate beta-lyase activity"/>
    <property type="evidence" value="ECO:0007669"/>
    <property type="project" value="UniProtKB-EC"/>
</dbReference>
<gene>
    <name evidence="7" type="primary">patB</name>
    <name evidence="7" type="ORF">MESINF_0947</name>
</gene>
<accession>A0A7Z7LE42</accession>
<evidence type="ECO:0000256" key="2">
    <source>
        <dbReference type="ARBA" id="ARBA00012224"/>
    </source>
</evidence>
<sequence length="397" mass="45352">MQYDFDRKIERRGTNCLKWDHADWFFGTNDLLPMWVADMDFEVAGPILEAIKKRAGHGVFGYTVKPESYHEALVEWMKKRHGWKIKKEWLAYAPGVVPAVHLSIMAFSHPGDSVLVNSPVYYPFYSAIKNTGRQLLVSPLKSDEGRYEMDFDDIERRIDSRTRLFILSNPHNPVGRVWKIKELERLGEICLKHDIKIVSDEIHSDLVFEGYKHIPLASISKEFSMQTITCVAPSKTFNLAGLATASVIAENKRMLDEYNNALSSVGIGLANTFGIVAFEAAYRYGEEWLEQLLPYLRGNFDYMREFIGKNLPAVKVTELEGTYLAWLDFRGLGMTVEELKDFLYKKARVGFEDGSVFGEEGAGFMRVNLACPRSTVEEALNRLLESYRKTFNPLGRA</sequence>